<dbReference type="Proteomes" id="UP000054166">
    <property type="component" value="Unassembled WGS sequence"/>
</dbReference>
<keyword evidence="3" id="KW-1185">Reference proteome</keyword>
<feature type="compositionally biased region" description="Acidic residues" evidence="1">
    <location>
        <begin position="136"/>
        <end position="151"/>
    </location>
</feature>
<reference evidence="3" key="2">
    <citation type="submission" date="2015-01" db="EMBL/GenBank/DDBJ databases">
        <title>Evolutionary Origins and Diversification of the Mycorrhizal Mutualists.</title>
        <authorList>
            <consortium name="DOE Joint Genome Institute"/>
            <consortium name="Mycorrhizal Genomics Consortium"/>
            <person name="Kohler A."/>
            <person name="Kuo A."/>
            <person name="Nagy L.G."/>
            <person name="Floudas D."/>
            <person name="Copeland A."/>
            <person name="Barry K.W."/>
            <person name="Cichocki N."/>
            <person name="Veneault-Fourrey C."/>
            <person name="LaButti K."/>
            <person name="Lindquist E.A."/>
            <person name="Lipzen A."/>
            <person name="Lundell T."/>
            <person name="Morin E."/>
            <person name="Murat C."/>
            <person name="Riley R."/>
            <person name="Ohm R."/>
            <person name="Sun H."/>
            <person name="Tunlid A."/>
            <person name="Henrissat B."/>
            <person name="Grigoriev I.V."/>
            <person name="Hibbett D.S."/>
            <person name="Martin F."/>
        </authorList>
    </citation>
    <scope>NUCLEOTIDE SEQUENCE [LARGE SCALE GENOMIC DNA]</scope>
    <source>
        <strain evidence="3">F 1598</strain>
    </source>
</reference>
<feature type="region of interest" description="Disordered" evidence="1">
    <location>
        <begin position="127"/>
        <end position="169"/>
    </location>
</feature>
<gene>
    <name evidence="2" type="ORF">PILCRDRAFT_15395</name>
</gene>
<organism evidence="2 3">
    <name type="scientific">Piloderma croceum (strain F 1598)</name>
    <dbReference type="NCBI Taxonomy" id="765440"/>
    <lineage>
        <taxon>Eukaryota</taxon>
        <taxon>Fungi</taxon>
        <taxon>Dikarya</taxon>
        <taxon>Basidiomycota</taxon>
        <taxon>Agaricomycotina</taxon>
        <taxon>Agaricomycetes</taxon>
        <taxon>Agaricomycetidae</taxon>
        <taxon>Atheliales</taxon>
        <taxon>Atheliaceae</taxon>
        <taxon>Piloderma</taxon>
    </lineage>
</organism>
<evidence type="ECO:0000313" key="2">
    <source>
        <dbReference type="EMBL" id="KIM73248.1"/>
    </source>
</evidence>
<evidence type="ECO:0000256" key="1">
    <source>
        <dbReference type="SAM" id="MobiDB-lite"/>
    </source>
</evidence>
<name>A0A0C3AHG5_PILCF</name>
<protein>
    <submittedName>
        <fullName evidence="2">Uncharacterized protein</fullName>
    </submittedName>
</protein>
<dbReference type="InParanoid" id="A0A0C3AHG5"/>
<dbReference type="AlphaFoldDB" id="A0A0C3AHG5"/>
<reference evidence="2 3" key="1">
    <citation type="submission" date="2014-04" db="EMBL/GenBank/DDBJ databases">
        <authorList>
            <consortium name="DOE Joint Genome Institute"/>
            <person name="Kuo A."/>
            <person name="Tarkka M."/>
            <person name="Buscot F."/>
            <person name="Kohler A."/>
            <person name="Nagy L.G."/>
            <person name="Floudas D."/>
            <person name="Copeland A."/>
            <person name="Barry K.W."/>
            <person name="Cichocki N."/>
            <person name="Veneault-Fourrey C."/>
            <person name="LaButti K."/>
            <person name="Lindquist E.A."/>
            <person name="Lipzen A."/>
            <person name="Lundell T."/>
            <person name="Morin E."/>
            <person name="Murat C."/>
            <person name="Sun H."/>
            <person name="Tunlid A."/>
            <person name="Henrissat B."/>
            <person name="Grigoriev I.V."/>
            <person name="Hibbett D.S."/>
            <person name="Martin F."/>
            <person name="Nordberg H.P."/>
            <person name="Cantor M.N."/>
            <person name="Hua S.X."/>
        </authorList>
    </citation>
    <scope>NUCLEOTIDE SEQUENCE [LARGE SCALE GENOMIC DNA]</scope>
    <source>
        <strain evidence="2 3">F 1598</strain>
    </source>
</reference>
<accession>A0A0C3AHG5</accession>
<dbReference type="EMBL" id="KN833088">
    <property type="protein sequence ID" value="KIM73248.1"/>
    <property type="molecule type" value="Genomic_DNA"/>
</dbReference>
<dbReference type="HOGENOM" id="CLU_073385_0_0_1"/>
<sequence>MPPNIQGPELQTMSYPDLQDSPRDFLNHLRSLNLDAAITAFLHKQTQPPLYGQLDMDKAHEWCDCMDALLGKLNHTMGLQLATQDVCTTLSQLCTCTIGNIETQLEMQKNSDEDAAKKLADEKMAEEKYVHQKADDGDEQDEDEGKEDEEAHSESAAEEPQGTLKKKLKGQVEDTWKRLAQIVHTAPCAACVKAKKKIVWVQSDKHATIAGRRKKSCSNGSHRHIHDPVVKVKPKSPGDSVPSKRKMYLATNAKPIRHIDSIDVFNSKGSSKRQKTASGV</sequence>
<proteinExistence type="predicted"/>
<evidence type="ECO:0000313" key="3">
    <source>
        <dbReference type="Proteomes" id="UP000054166"/>
    </source>
</evidence>